<sequence>MFFNSLYVCLGQSFPFFSGRFADLQARAKAENKPYFAYFYTNWCMPCKKMNETIFTDADFVKYASANYYGYMADAEATITEGKKIAEKYSVVFFPMIIVFTPEGMVSERIDGFLDAKQMIALLKRNAPIRGTPTGEYLYKNDDPPRAAFVQPKGKGLFKVYMETQKSEGFGVKMGTFFAYEEALEKIKFLQSKFHRNIILHLDEKEGKPIYEVILGPFQSQRSALTYNEVLLQKNGYEGIVVDLAYMK</sequence>
<name>A0A1I2ITC9_9BACT</name>
<proteinExistence type="predicted"/>
<dbReference type="InterPro" id="IPR007730">
    <property type="entry name" value="SPOR-like_dom"/>
</dbReference>
<organism evidence="3 4">
    <name type="scientific">Thermoflexibacter ruber</name>
    <dbReference type="NCBI Taxonomy" id="1003"/>
    <lineage>
        <taxon>Bacteria</taxon>
        <taxon>Pseudomonadati</taxon>
        <taxon>Bacteroidota</taxon>
        <taxon>Cytophagia</taxon>
        <taxon>Cytophagales</taxon>
        <taxon>Thermoflexibacteraceae</taxon>
        <taxon>Thermoflexibacter</taxon>
    </lineage>
</organism>
<dbReference type="STRING" id="1003.SAMN04488541_103542"/>
<dbReference type="InterPro" id="IPR036249">
    <property type="entry name" value="Thioredoxin-like_sf"/>
</dbReference>
<protein>
    <submittedName>
        <fullName evidence="3">Sporulation related domain-containing protein</fullName>
    </submittedName>
</protein>
<evidence type="ECO:0000259" key="1">
    <source>
        <dbReference type="PROSITE" id="PS51352"/>
    </source>
</evidence>
<dbReference type="InterPro" id="IPR012336">
    <property type="entry name" value="Thioredoxin-like_fold"/>
</dbReference>
<keyword evidence="4" id="KW-1185">Reference proteome</keyword>
<gene>
    <name evidence="3" type="ORF">SAMN04488541_103542</name>
</gene>
<dbReference type="InterPro" id="IPR013766">
    <property type="entry name" value="Thioredoxin_domain"/>
</dbReference>
<reference evidence="3 4" key="1">
    <citation type="submission" date="2016-10" db="EMBL/GenBank/DDBJ databases">
        <authorList>
            <person name="de Groot N.N."/>
        </authorList>
    </citation>
    <scope>NUCLEOTIDE SEQUENCE [LARGE SCALE GENOMIC DNA]</scope>
    <source>
        <strain>GEY</strain>
        <strain evidence="4">DSM 9560</strain>
    </source>
</reference>
<dbReference type="Gene3D" id="3.40.30.10">
    <property type="entry name" value="Glutaredoxin"/>
    <property type="match status" value="1"/>
</dbReference>
<feature type="domain" description="SPOR" evidence="2">
    <location>
        <begin position="164"/>
        <end position="244"/>
    </location>
</feature>
<feature type="domain" description="Thioredoxin" evidence="1">
    <location>
        <begin position="1"/>
        <end position="128"/>
    </location>
</feature>
<accession>A0A1I2ITC9</accession>
<dbReference type="SUPFAM" id="SSF52833">
    <property type="entry name" value="Thioredoxin-like"/>
    <property type="match status" value="1"/>
</dbReference>
<dbReference type="PROSITE" id="PS51352">
    <property type="entry name" value="THIOREDOXIN_2"/>
    <property type="match status" value="1"/>
</dbReference>
<dbReference type="Proteomes" id="UP000199513">
    <property type="component" value="Unassembled WGS sequence"/>
</dbReference>
<evidence type="ECO:0000259" key="2">
    <source>
        <dbReference type="PROSITE" id="PS51724"/>
    </source>
</evidence>
<evidence type="ECO:0000313" key="3">
    <source>
        <dbReference type="EMBL" id="SFF44888.1"/>
    </source>
</evidence>
<dbReference type="AlphaFoldDB" id="A0A1I2ITC9"/>
<dbReference type="EMBL" id="FONY01000035">
    <property type="protein sequence ID" value="SFF44888.1"/>
    <property type="molecule type" value="Genomic_DNA"/>
</dbReference>
<dbReference type="PROSITE" id="PS51724">
    <property type="entry name" value="SPOR"/>
    <property type="match status" value="1"/>
</dbReference>
<dbReference type="Pfam" id="PF05036">
    <property type="entry name" value="SPOR"/>
    <property type="match status" value="1"/>
</dbReference>
<dbReference type="Pfam" id="PF13098">
    <property type="entry name" value="Thioredoxin_2"/>
    <property type="match status" value="1"/>
</dbReference>
<evidence type="ECO:0000313" key="4">
    <source>
        <dbReference type="Proteomes" id="UP000199513"/>
    </source>
</evidence>
<dbReference type="GO" id="GO:0042834">
    <property type="term" value="F:peptidoglycan binding"/>
    <property type="evidence" value="ECO:0007669"/>
    <property type="project" value="InterPro"/>
</dbReference>